<dbReference type="AlphaFoldDB" id="A0ABD2YHG2"/>
<feature type="compositionally biased region" description="Acidic residues" evidence="1">
    <location>
        <begin position="80"/>
        <end position="89"/>
    </location>
</feature>
<dbReference type="EMBL" id="JBJUIK010000013">
    <property type="protein sequence ID" value="KAL3506826.1"/>
    <property type="molecule type" value="Genomic_DNA"/>
</dbReference>
<accession>A0ABD2YHG2</accession>
<feature type="region of interest" description="Disordered" evidence="1">
    <location>
        <begin position="64"/>
        <end position="96"/>
    </location>
</feature>
<evidence type="ECO:0000256" key="1">
    <source>
        <dbReference type="SAM" id="MobiDB-lite"/>
    </source>
</evidence>
<keyword evidence="3" id="KW-1185">Reference proteome</keyword>
<dbReference type="Proteomes" id="UP001630127">
    <property type="component" value="Unassembled WGS sequence"/>
</dbReference>
<gene>
    <name evidence="2" type="ORF">ACH5RR_032208</name>
</gene>
<proteinExistence type="predicted"/>
<organism evidence="2 3">
    <name type="scientific">Cinchona calisaya</name>
    <dbReference type="NCBI Taxonomy" id="153742"/>
    <lineage>
        <taxon>Eukaryota</taxon>
        <taxon>Viridiplantae</taxon>
        <taxon>Streptophyta</taxon>
        <taxon>Embryophyta</taxon>
        <taxon>Tracheophyta</taxon>
        <taxon>Spermatophyta</taxon>
        <taxon>Magnoliopsida</taxon>
        <taxon>eudicotyledons</taxon>
        <taxon>Gunneridae</taxon>
        <taxon>Pentapetalae</taxon>
        <taxon>asterids</taxon>
        <taxon>lamiids</taxon>
        <taxon>Gentianales</taxon>
        <taxon>Rubiaceae</taxon>
        <taxon>Cinchonoideae</taxon>
        <taxon>Cinchoneae</taxon>
        <taxon>Cinchona</taxon>
    </lineage>
</organism>
<comment type="caution">
    <text evidence="2">The sequence shown here is derived from an EMBL/GenBank/DDBJ whole genome shotgun (WGS) entry which is preliminary data.</text>
</comment>
<sequence length="133" mass="15141">MSEANRSLNRGFSSAIDHPLVKLSGDTVNFVPPIELLYQFGRDAYLIFPTQLVKCNHSKVVHEVKNERNDESGNESKTEIDEEVDEETKEEVKDMNLREEIIPIPRKKWGKKKASPSLTSELVYSKLSVPIVN</sequence>
<feature type="compositionally biased region" description="Basic and acidic residues" evidence="1">
    <location>
        <begin position="64"/>
        <end position="79"/>
    </location>
</feature>
<evidence type="ECO:0000313" key="2">
    <source>
        <dbReference type="EMBL" id="KAL3506826.1"/>
    </source>
</evidence>
<evidence type="ECO:0000313" key="3">
    <source>
        <dbReference type="Proteomes" id="UP001630127"/>
    </source>
</evidence>
<protein>
    <submittedName>
        <fullName evidence="2">Uncharacterized protein</fullName>
    </submittedName>
</protein>
<reference evidence="2 3" key="1">
    <citation type="submission" date="2024-11" db="EMBL/GenBank/DDBJ databases">
        <title>A near-complete genome assembly of Cinchona calisaya.</title>
        <authorList>
            <person name="Lian D.C."/>
            <person name="Zhao X.W."/>
            <person name="Wei L."/>
        </authorList>
    </citation>
    <scope>NUCLEOTIDE SEQUENCE [LARGE SCALE GENOMIC DNA]</scope>
    <source>
        <tissue evidence="2">Nenye</tissue>
    </source>
</reference>
<name>A0ABD2YHG2_9GENT</name>